<proteinExistence type="predicted"/>
<evidence type="ECO:0000313" key="1">
    <source>
        <dbReference type="EMBL" id="RTJ79616.1"/>
    </source>
</evidence>
<dbReference type="RefSeq" id="WP_126232175.1">
    <property type="nucleotide sequence ID" value="NZ_PRBV01000005.1"/>
</dbReference>
<reference evidence="1 2" key="1">
    <citation type="journal article" date="2019" name="Appl. Environ. Microbiol.">
        <title>Population genetics and characterization of Campylobacter jejuni isolates in western jackdaws and game birds in Finland.</title>
        <authorList>
            <person name="Kovanen S."/>
            <person name="Rossi M."/>
            <person name="Pohja-Mykra M."/>
            <person name="Nieminen T."/>
            <person name="Raunio-Saarnisto M."/>
            <person name="Sauvala M."/>
            <person name="Fredriksson-Ahomaa M."/>
            <person name="Hanninen M.L."/>
            <person name="Kivisto R."/>
        </authorList>
    </citation>
    <scope>NUCLEOTIDE SEQUENCE [LARGE SCALE GENOMIC DNA]</scope>
    <source>
        <strain evidence="1 2">CB313</strain>
    </source>
</reference>
<accession>A0A431EED5</accession>
<organism evidence="1 2">
    <name type="scientific">Campylobacter jejuni</name>
    <dbReference type="NCBI Taxonomy" id="197"/>
    <lineage>
        <taxon>Bacteria</taxon>
        <taxon>Pseudomonadati</taxon>
        <taxon>Campylobacterota</taxon>
        <taxon>Epsilonproteobacteria</taxon>
        <taxon>Campylobacterales</taxon>
        <taxon>Campylobacteraceae</taxon>
        <taxon>Campylobacter</taxon>
    </lineage>
</organism>
<protein>
    <submittedName>
        <fullName evidence="1">Uncharacterized protein</fullName>
    </submittedName>
</protein>
<sequence length="79" mass="8896">MDKIVKRDIVIPEGIKRELQDFNSGSISGLSDEVLLFTAIKIYGCNFGYFNGKVYYSGGRIFDNDYRNRKLKIPGVGNA</sequence>
<dbReference type="EMBL" id="PRBV01000005">
    <property type="protein sequence ID" value="RTJ79616.1"/>
    <property type="molecule type" value="Genomic_DNA"/>
</dbReference>
<dbReference type="Proteomes" id="UP000288507">
    <property type="component" value="Unassembled WGS sequence"/>
</dbReference>
<name>A0A431EED5_CAMJU</name>
<comment type="caution">
    <text evidence="1">The sequence shown here is derived from an EMBL/GenBank/DDBJ whole genome shotgun (WGS) entry which is preliminary data.</text>
</comment>
<evidence type="ECO:0000313" key="2">
    <source>
        <dbReference type="Proteomes" id="UP000288507"/>
    </source>
</evidence>
<dbReference type="AlphaFoldDB" id="A0A431EED5"/>
<gene>
    <name evidence="1" type="ORF">C3H57_04395</name>
</gene>